<reference evidence="3 4" key="1">
    <citation type="submission" date="2019-09" db="EMBL/GenBank/DDBJ databases">
        <title>Draft genome sequence of Ginsengibacter sp. BR5-29.</title>
        <authorList>
            <person name="Im W.-T."/>
        </authorList>
    </citation>
    <scope>NUCLEOTIDE SEQUENCE [LARGE SCALE GENOMIC DNA]</scope>
    <source>
        <strain evidence="3 4">BR5-29</strain>
    </source>
</reference>
<evidence type="ECO:0000259" key="2">
    <source>
        <dbReference type="PROSITE" id="PS51733"/>
    </source>
</evidence>
<dbReference type="PROSITE" id="PS51733">
    <property type="entry name" value="BPL_LPL_CATALYTIC"/>
    <property type="match status" value="1"/>
</dbReference>
<dbReference type="AlphaFoldDB" id="A0A5J5IKW4"/>
<protein>
    <submittedName>
        <fullName evidence="3">Biotin--[acetyl-CoA-carboxylase] ligase</fullName>
        <ecNumber evidence="3">6.3.4.15</ecNumber>
    </submittedName>
</protein>
<name>A0A5J5IKW4_9BACT</name>
<gene>
    <name evidence="3" type="ORF">FW778_06710</name>
</gene>
<evidence type="ECO:0000313" key="3">
    <source>
        <dbReference type="EMBL" id="KAA9041706.1"/>
    </source>
</evidence>
<dbReference type="GO" id="GO:0005737">
    <property type="term" value="C:cytoplasm"/>
    <property type="evidence" value="ECO:0007669"/>
    <property type="project" value="TreeGrafter"/>
</dbReference>
<keyword evidence="1 3" id="KW-0436">Ligase</keyword>
<dbReference type="NCBIfam" id="TIGR00121">
    <property type="entry name" value="birA_ligase"/>
    <property type="match status" value="1"/>
</dbReference>
<dbReference type="InterPro" id="IPR004408">
    <property type="entry name" value="Biotin_CoA_COase_ligase"/>
</dbReference>
<dbReference type="PANTHER" id="PTHR12835:SF5">
    <property type="entry name" value="BIOTIN--PROTEIN LIGASE"/>
    <property type="match status" value="1"/>
</dbReference>
<feature type="domain" description="BPL/LPL catalytic" evidence="2">
    <location>
        <begin position="3"/>
        <end position="182"/>
    </location>
</feature>
<dbReference type="Gene3D" id="3.30.930.10">
    <property type="entry name" value="Bira Bifunctional Protein, Domain 2"/>
    <property type="match status" value="1"/>
</dbReference>
<evidence type="ECO:0000313" key="4">
    <source>
        <dbReference type="Proteomes" id="UP000326903"/>
    </source>
</evidence>
<dbReference type="EC" id="6.3.4.15" evidence="3"/>
<sequence length="246" mass="27906">MPATSKKMIILEKVDSTNNYAMALVQKAEAISGQGVFAMEQTAGRGRRGKTWKSQGGENVILTINNQMHWLRVQQQFQLSVAVALGCFDLLSEYIKENIKIKWPNDIFVNDRKAGGILIENVIKGNLWQWAVIGIGLNINQENFDRGIKAISLKQVTGINYDVVELAHELIQTVTSRISQLESGKFTSLLSQYNENLFCRNKVVKLKKDNIVFETQIKKISSTGELITKDVVERRFRFDEVQWQGV</sequence>
<organism evidence="3 4">
    <name type="scientific">Ginsengibacter hankyongi</name>
    <dbReference type="NCBI Taxonomy" id="2607284"/>
    <lineage>
        <taxon>Bacteria</taxon>
        <taxon>Pseudomonadati</taxon>
        <taxon>Bacteroidota</taxon>
        <taxon>Chitinophagia</taxon>
        <taxon>Chitinophagales</taxon>
        <taxon>Chitinophagaceae</taxon>
        <taxon>Ginsengibacter</taxon>
    </lineage>
</organism>
<dbReference type="SUPFAM" id="SSF55681">
    <property type="entry name" value="Class II aaRS and biotin synthetases"/>
    <property type="match status" value="1"/>
</dbReference>
<dbReference type="RefSeq" id="WP_150413826.1">
    <property type="nucleotide sequence ID" value="NZ_VYQF01000001.1"/>
</dbReference>
<dbReference type="Proteomes" id="UP000326903">
    <property type="component" value="Unassembled WGS sequence"/>
</dbReference>
<dbReference type="InterPro" id="IPR004143">
    <property type="entry name" value="BPL_LPL_catalytic"/>
</dbReference>
<dbReference type="Pfam" id="PF03099">
    <property type="entry name" value="BPL_LplA_LipB"/>
    <property type="match status" value="1"/>
</dbReference>
<comment type="caution">
    <text evidence="3">The sequence shown here is derived from an EMBL/GenBank/DDBJ whole genome shotgun (WGS) entry which is preliminary data.</text>
</comment>
<dbReference type="PANTHER" id="PTHR12835">
    <property type="entry name" value="BIOTIN PROTEIN LIGASE"/>
    <property type="match status" value="1"/>
</dbReference>
<dbReference type="GO" id="GO:0004077">
    <property type="term" value="F:biotin--[biotin carboxyl-carrier protein] ligase activity"/>
    <property type="evidence" value="ECO:0007669"/>
    <property type="project" value="UniProtKB-EC"/>
</dbReference>
<keyword evidence="4" id="KW-1185">Reference proteome</keyword>
<evidence type="ECO:0000256" key="1">
    <source>
        <dbReference type="ARBA" id="ARBA00022598"/>
    </source>
</evidence>
<accession>A0A5J5IKW4</accession>
<dbReference type="CDD" id="cd16442">
    <property type="entry name" value="BPL"/>
    <property type="match status" value="1"/>
</dbReference>
<proteinExistence type="predicted"/>
<dbReference type="EMBL" id="VYQF01000001">
    <property type="protein sequence ID" value="KAA9041706.1"/>
    <property type="molecule type" value="Genomic_DNA"/>
</dbReference>
<dbReference type="InterPro" id="IPR045864">
    <property type="entry name" value="aa-tRNA-synth_II/BPL/LPL"/>
</dbReference>